<protein>
    <submittedName>
        <fullName evidence="1">Uncharacterized protein</fullName>
    </submittedName>
</protein>
<gene>
    <name evidence="1" type="ORF">SDC9_128326</name>
</gene>
<dbReference type="EMBL" id="VSSQ01030663">
    <property type="protein sequence ID" value="MPM81274.1"/>
    <property type="molecule type" value="Genomic_DNA"/>
</dbReference>
<name>A0A645CWH8_9ZZZZ</name>
<evidence type="ECO:0000313" key="1">
    <source>
        <dbReference type="EMBL" id="MPM81274.1"/>
    </source>
</evidence>
<reference evidence="1" key="1">
    <citation type="submission" date="2019-08" db="EMBL/GenBank/DDBJ databases">
        <authorList>
            <person name="Kucharzyk K."/>
            <person name="Murdoch R.W."/>
            <person name="Higgins S."/>
            <person name="Loffler F."/>
        </authorList>
    </citation>
    <scope>NUCLEOTIDE SEQUENCE</scope>
</reference>
<proteinExistence type="predicted"/>
<dbReference type="AlphaFoldDB" id="A0A645CWH8"/>
<comment type="caution">
    <text evidence="1">The sequence shown here is derived from an EMBL/GenBank/DDBJ whole genome shotgun (WGS) entry which is preliminary data.</text>
</comment>
<sequence>MELPLIAAVPSGTDAVTLQSNIAGLTANWLSAAFIDPAFVNADVVTAINVQAFNWEYVALITTDTAPKDVDGKWVARLGSDPAASLKLLLPELLNGQSGLNMKAQVTVTSLDEEIVTPAKMDLFNEVAAELASDNLVPTTIQ</sequence>
<accession>A0A645CWH8</accession>
<organism evidence="1">
    <name type="scientific">bioreactor metagenome</name>
    <dbReference type="NCBI Taxonomy" id="1076179"/>
    <lineage>
        <taxon>unclassified sequences</taxon>
        <taxon>metagenomes</taxon>
        <taxon>ecological metagenomes</taxon>
    </lineage>
</organism>